<dbReference type="InterPro" id="IPR044068">
    <property type="entry name" value="CB"/>
</dbReference>
<evidence type="ECO:0000313" key="6">
    <source>
        <dbReference type="Proteomes" id="UP001336250"/>
    </source>
</evidence>
<dbReference type="AlphaFoldDB" id="A0AAW9QJG1"/>
<keyword evidence="2 3" id="KW-0238">DNA-binding</keyword>
<feature type="domain" description="Core-binding (CB)" evidence="4">
    <location>
        <begin position="20"/>
        <end position="100"/>
    </location>
</feature>
<evidence type="ECO:0000256" key="1">
    <source>
        <dbReference type="ARBA" id="ARBA00022908"/>
    </source>
</evidence>
<dbReference type="InterPro" id="IPR010998">
    <property type="entry name" value="Integrase_recombinase_N"/>
</dbReference>
<dbReference type="Pfam" id="PF13495">
    <property type="entry name" value="Phage_int_SAM_4"/>
    <property type="match status" value="1"/>
</dbReference>
<keyword evidence="1" id="KW-0229">DNA integration</keyword>
<evidence type="ECO:0000256" key="3">
    <source>
        <dbReference type="PROSITE-ProRule" id="PRU01248"/>
    </source>
</evidence>
<dbReference type="Proteomes" id="UP001336250">
    <property type="component" value="Unassembled WGS sequence"/>
</dbReference>
<dbReference type="InterPro" id="IPR004107">
    <property type="entry name" value="Integrase_SAM-like_N"/>
</dbReference>
<sequence length="132" mass="14785">METASSVFASATLPATLSEPKLFDQVRARIRTLHYSIRTEEAYTGWIRRFILFDGNRHPRDMSAPEVEGFLSSLATLNNVSASTQNRAKAAILFLDKEILKIDLPWLEGITAARVPRRLPVVLTPHARGRSP</sequence>
<comment type="caution">
    <text evidence="5">The sequence shown here is derived from an EMBL/GenBank/DDBJ whole genome shotgun (WGS) entry which is preliminary data.</text>
</comment>
<dbReference type="GO" id="GO:0015074">
    <property type="term" value="P:DNA integration"/>
    <property type="evidence" value="ECO:0007669"/>
    <property type="project" value="UniProtKB-KW"/>
</dbReference>
<gene>
    <name evidence="5" type="ORF">V4F39_23870</name>
</gene>
<proteinExistence type="predicted"/>
<keyword evidence="6" id="KW-1185">Reference proteome</keyword>
<reference evidence="5 6" key="1">
    <citation type="submission" date="2024-02" db="EMBL/GenBank/DDBJ databases">
        <title>Genome sequence of Aquincola sp. MAHUQ-54.</title>
        <authorList>
            <person name="Huq M.A."/>
        </authorList>
    </citation>
    <scope>NUCLEOTIDE SEQUENCE [LARGE SCALE GENOMIC DNA]</scope>
    <source>
        <strain evidence="5 6">MAHUQ-54</strain>
    </source>
</reference>
<dbReference type="EMBL" id="JAZIBG010000052">
    <property type="protein sequence ID" value="MEF7616972.1"/>
    <property type="molecule type" value="Genomic_DNA"/>
</dbReference>
<dbReference type="Gene3D" id="1.10.150.130">
    <property type="match status" value="1"/>
</dbReference>
<dbReference type="RefSeq" id="WP_332292612.1">
    <property type="nucleotide sequence ID" value="NZ_JAZIBG010000052.1"/>
</dbReference>
<organism evidence="5 6">
    <name type="scientific">Aquincola agrisoli</name>
    <dbReference type="NCBI Taxonomy" id="3119538"/>
    <lineage>
        <taxon>Bacteria</taxon>
        <taxon>Pseudomonadati</taxon>
        <taxon>Pseudomonadota</taxon>
        <taxon>Betaproteobacteria</taxon>
        <taxon>Burkholderiales</taxon>
        <taxon>Sphaerotilaceae</taxon>
        <taxon>Aquincola</taxon>
    </lineage>
</organism>
<dbReference type="GO" id="GO:0003677">
    <property type="term" value="F:DNA binding"/>
    <property type="evidence" value="ECO:0007669"/>
    <property type="project" value="UniProtKB-UniRule"/>
</dbReference>
<accession>A0AAW9QJG1</accession>
<name>A0AAW9QJG1_9BURK</name>
<evidence type="ECO:0000256" key="2">
    <source>
        <dbReference type="ARBA" id="ARBA00023125"/>
    </source>
</evidence>
<dbReference type="PROSITE" id="PS51900">
    <property type="entry name" value="CB"/>
    <property type="match status" value="1"/>
</dbReference>
<evidence type="ECO:0000313" key="5">
    <source>
        <dbReference type="EMBL" id="MEF7616972.1"/>
    </source>
</evidence>
<protein>
    <submittedName>
        <fullName evidence="5">Phage integrase N-terminal SAM-like domain-containing protein</fullName>
    </submittedName>
</protein>
<evidence type="ECO:0000259" key="4">
    <source>
        <dbReference type="PROSITE" id="PS51900"/>
    </source>
</evidence>